<dbReference type="PANTHER" id="PTHR34598">
    <property type="entry name" value="BLL6449 PROTEIN"/>
    <property type="match status" value="1"/>
</dbReference>
<dbReference type="AlphaFoldDB" id="A0A4Z1HR87"/>
<comment type="caution">
    <text evidence="2">The sequence shown here is derived from an EMBL/GenBank/DDBJ whole genome shotgun (WGS) entry which is preliminary data.</text>
</comment>
<accession>A0A4Z1HR87</accession>
<dbReference type="InterPro" id="IPR044053">
    <property type="entry name" value="AsaB-like"/>
</dbReference>
<evidence type="ECO:0000313" key="3">
    <source>
        <dbReference type="Proteomes" id="UP000297452"/>
    </source>
</evidence>
<comment type="similarity">
    <text evidence="1">Belongs to the asaB hydroxylase/desaturase family.</text>
</comment>
<name>A0A4Z1HR87_9HELO</name>
<evidence type="ECO:0000313" key="2">
    <source>
        <dbReference type="EMBL" id="TGO51364.1"/>
    </source>
</evidence>
<dbReference type="PANTHER" id="PTHR34598:SF3">
    <property type="entry name" value="OXIDOREDUCTASE AN1597"/>
    <property type="match status" value="1"/>
</dbReference>
<dbReference type="NCBIfam" id="NF041278">
    <property type="entry name" value="CmcJ_NvfI_EfuI"/>
    <property type="match status" value="1"/>
</dbReference>
<evidence type="ECO:0000256" key="1">
    <source>
        <dbReference type="ARBA" id="ARBA00023604"/>
    </source>
</evidence>
<dbReference type="EMBL" id="PQXJ01000359">
    <property type="protein sequence ID" value="TGO51364.1"/>
    <property type="molecule type" value="Genomic_DNA"/>
</dbReference>
<keyword evidence="3" id="KW-1185">Reference proteome</keyword>
<reference evidence="2 3" key="1">
    <citation type="submission" date="2017-12" db="EMBL/GenBank/DDBJ databases">
        <title>Comparative genomics of Botrytis spp.</title>
        <authorList>
            <person name="Valero-Jimenez C.A."/>
            <person name="Tapia P."/>
            <person name="Veloso J."/>
            <person name="Silva-Moreno E."/>
            <person name="Staats M."/>
            <person name="Valdes J.H."/>
            <person name="Van Kan J.A.L."/>
        </authorList>
    </citation>
    <scope>NUCLEOTIDE SEQUENCE [LARGE SCALE GENOMIC DNA]</scope>
    <source>
        <strain evidence="2 3">MUCL2120</strain>
    </source>
</reference>
<dbReference type="GO" id="GO:0016491">
    <property type="term" value="F:oxidoreductase activity"/>
    <property type="evidence" value="ECO:0007669"/>
    <property type="project" value="InterPro"/>
</dbReference>
<dbReference type="OrthoDB" id="412788at2759"/>
<proteinExistence type="inferred from homology"/>
<gene>
    <name evidence="2" type="ORF">BOTNAR_0359g00140</name>
</gene>
<organism evidence="2 3">
    <name type="scientific">Botryotinia narcissicola</name>
    <dbReference type="NCBI Taxonomy" id="278944"/>
    <lineage>
        <taxon>Eukaryota</taxon>
        <taxon>Fungi</taxon>
        <taxon>Dikarya</taxon>
        <taxon>Ascomycota</taxon>
        <taxon>Pezizomycotina</taxon>
        <taxon>Leotiomycetes</taxon>
        <taxon>Helotiales</taxon>
        <taxon>Sclerotiniaceae</taxon>
        <taxon>Botryotinia</taxon>
    </lineage>
</organism>
<protein>
    <submittedName>
        <fullName evidence="2">Uncharacterized protein</fullName>
    </submittedName>
</protein>
<dbReference type="STRING" id="278944.A0A4Z1HR87"/>
<sequence>MSMELRRRHENFPISTGESYDFGQPNSLVHIDITLDGIKNIVKEVYGQRGNEILNSRVRCVTARVWKPLKGPVMDWPLALCESKSLEDADIVPADAVYERVVAEYCMVHHNPAQSWYYLREQKPTEALIFKATDSNAESISRCAHGSFYLPETKNTIPRESIDVRVLVMDADIDYPTEVEWFT</sequence>
<dbReference type="Proteomes" id="UP000297452">
    <property type="component" value="Unassembled WGS sequence"/>
</dbReference>